<keyword evidence="10 16" id="KW-0798">TonB box</keyword>
<dbReference type="GO" id="GO:0009279">
    <property type="term" value="C:cell outer membrane"/>
    <property type="evidence" value="ECO:0007669"/>
    <property type="project" value="UniProtKB-SubCell"/>
</dbReference>
<evidence type="ECO:0000259" key="19">
    <source>
        <dbReference type="Pfam" id="PF07715"/>
    </source>
</evidence>
<evidence type="ECO:0000256" key="12">
    <source>
        <dbReference type="ARBA" id="ARBA00023170"/>
    </source>
</evidence>
<dbReference type="CDD" id="cd01347">
    <property type="entry name" value="ligand_gated_channel"/>
    <property type="match status" value="1"/>
</dbReference>
<name>A0A217EDH8_9GAMM</name>
<feature type="domain" description="TonB-dependent receptor plug" evidence="19">
    <location>
        <begin position="74"/>
        <end position="171"/>
    </location>
</feature>
<comment type="subcellular location">
    <subcellularLocation>
        <location evidence="1 14">Cell outer membrane</location>
        <topology evidence="1 14">Multi-pass membrane protein</topology>
    </subcellularLocation>
</comment>
<keyword evidence="11 14" id="KW-0472">Membrane</keyword>
<evidence type="ECO:0000256" key="6">
    <source>
        <dbReference type="ARBA" id="ARBA00022692"/>
    </source>
</evidence>
<feature type="short sequence motif" description="TonB C-terminal box" evidence="15">
    <location>
        <begin position="710"/>
        <end position="727"/>
    </location>
</feature>
<dbReference type="PROSITE" id="PS52016">
    <property type="entry name" value="TONB_DEPENDENT_REC_3"/>
    <property type="match status" value="1"/>
</dbReference>
<comment type="similarity">
    <text evidence="2 14 16">Belongs to the TonB-dependent receptor family.</text>
</comment>
<evidence type="ECO:0000256" key="3">
    <source>
        <dbReference type="ARBA" id="ARBA00022448"/>
    </source>
</evidence>
<feature type="chain" id="PRO_5012532952" evidence="17">
    <location>
        <begin position="21"/>
        <end position="727"/>
    </location>
</feature>
<evidence type="ECO:0000256" key="7">
    <source>
        <dbReference type="ARBA" id="ARBA00022729"/>
    </source>
</evidence>
<evidence type="ECO:0000256" key="1">
    <source>
        <dbReference type="ARBA" id="ARBA00004571"/>
    </source>
</evidence>
<dbReference type="AlphaFoldDB" id="A0A217EDH8"/>
<dbReference type="NCBIfam" id="TIGR01783">
    <property type="entry name" value="TonB-siderophor"/>
    <property type="match status" value="1"/>
</dbReference>
<evidence type="ECO:0000256" key="5">
    <source>
        <dbReference type="ARBA" id="ARBA00022496"/>
    </source>
</evidence>
<feature type="domain" description="TonB-dependent receptor-like beta-barrel" evidence="18">
    <location>
        <begin position="419"/>
        <end position="685"/>
    </location>
</feature>
<keyword evidence="5" id="KW-0410">Iron transport</keyword>
<dbReference type="Pfam" id="PF00593">
    <property type="entry name" value="TonB_dep_Rec_b-barrel"/>
    <property type="match status" value="1"/>
</dbReference>
<dbReference type="Proteomes" id="UP000243463">
    <property type="component" value="Unassembled WGS sequence"/>
</dbReference>
<dbReference type="PANTHER" id="PTHR32552">
    <property type="entry name" value="FERRICHROME IRON RECEPTOR-RELATED"/>
    <property type="match status" value="1"/>
</dbReference>
<dbReference type="EMBL" id="FZLN01000001">
    <property type="protein sequence ID" value="SNQ28553.1"/>
    <property type="molecule type" value="Genomic_DNA"/>
</dbReference>
<evidence type="ECO:0000256" key="15">
    <source>
        <dbReference type="PROSITE-ProRule" id="PRU10144"/>
    </source>
</evidence>
<keyword evidence="13 14" id="KW-0998">Cell outer membrane</keyword>
<keyword evidence="12" id="KW-0675">Receptor</keyword>
<keyword evidence="3 14" id="KW-0813">Transport</keyword>
<evidence type="ECO:0000256" key="14">
    <source>
        <dbReference type="PROSITE-ProRule" id="PRU01360"/>
    </source>
</evidence>
<keyword evidence="7 17" id="KW-0732">Signal</keyword>
<evidence type="ECO:0000256" key="9">
    <source>
        <dbReference type="ARBA" id="ARBA00023065"/>
    </source>
</evidence>
<evidence type="ECO:0000313" key="20">
    <source>
        <dbReference type="EMBL" id="SNQ28553.1"/>
    </source>
</evidence>
<dbReference type="RefSeq" id="WP_088822596.1">
    <property type="nucleotide sequence ID" value="NZ_FZLN01000001.1"/>
</dbReference>
<reference evidence="21" key="1">
    <citation type="submission" date="2017-06" db="EMBL/GenBank/DDBJ databases">
        <authorList>
            <person name="Varghese N."/>
            <person name="Submissions S."/>
        </authorList>
    </citation>
    <scope>NUCLEOTIDE SEQUENCE [LARGE SCALE GENOMIC DNA]</scope>
    <source>
        <strain evidence="21">ANC 5114</strain>
    </source>
</reference>
<evidence type="ECO:0000256" key="16">
    <source>
        <dbReference type="RuleBase" id="RU003357"/>
    </source>
</evidence>
<dbReference type="OrthoDB" id="8732650at2"/>
<keyword evidence="8" id="KW-0408">Iron</keyword>
<dbReference type="InterPro" id="IPR039426">
    <property type="entry name" value="TonB-dep_rcpt-like"/>
</dbReference>
<evidence type="ECO:0000313" key="21">
    <source>
        <dbReference type="Proteomes" id="UP000243463"/>
    </source>
</evidence>
<feature type="signal peptide" evidence="17">
    <location>
        <begin position="1"/>
        <end position="20"/>
    </location>
</feature>
<dbReference type="SUPFAM" id="SSF56935">
    <property type="entry name" value="Porins"/>
    <property type="match status" value="1"/>
</dbReference>
<proteinExistence type="inferred from homology"/>
<evidence type="ECO:0000256" key="13">
    <source>
        <dbReference type="ARBA" id="ARBA00023237"/>
    </source>
</evidence>
<evidence type="ECO:0000256" key="4">
    <source>
        <dbReference type="ARBA" id="ARBA00022452"/>
    </source>
</evidence>
<evidence type="ECO:0000259" key="18">
    <source>
        <dbReference type="Pfam" id="PF00593"/>
    </source>
</evidence>
<dbReference type="Pfam" id="PF07715">
    <property type="entry name" value="Plug"/>
    <property type="match status" value="1"/>
</dbReference>
<dbReference type="PANTHER" id="PTHR32552:SF82">
    <property type="entry name" value="FCUA PROTEIN"/>
    <property type="match status" value="1"/>
</dbReference>
<keyword evidence="21" id="KW-1185">Reference proteome</keyword>
<evidence type="ECO:0000256" key="10">
    <source>
        <dbReference type="ARBA" id="ARBA00023077"/>
    </source>
</evidence>
<keyword evidence="6 14" id="KW-0812">Transmembrane</keyword>
<gene>
    <name evidence="20" type="ORF">SAMN05444584_0477</name>
</gene>
<dbReference type="InterPro" id="IPR036942">
    <property type="entry name" value="Beta-barrel_TonB_sf"/>
</dbReference>
<protein>
    <submittedName>
        <fullName evidence="20">Iron complex outermembrane recepter protein</fullName>
    </submittedName>
</protein>
<dbReference type="InterPro" id="IPR012910">
    <property type="entry name" value="Plug_dom"/>
</dbReference>
<dbReference type="InterPro" id="IPR037066">
    <property type="entry name" value="Plug_dom_sf"/>
</dbReference>
<accession>A0A217EDH8</accession>
<keyword evidence="4 14" id="KW-1134">Transmembrane beta strand</keyword>
<dbReference type="GO" id="GO:0038023">
    <property type="term" value="F:signaling receptor activity"/>
    <property type="evidence" value="ECO:0007669"/>
    <property type="project" value="InterPro"/>
</dbReference>
<evidence type="ECO:0000256" key="11">
    <source>
        <dbReference type="ARBA" id="ARBA00023136"/>
    </source>
</evidence>
<evidence type="ECO:0000256" key="8">
    <source>
        <dbReference type="ARBA" id="ARBA00023004"/>
    </source>
</evidence>
<dbReference type="InterPro" id="IPR010105">
    <property type="entry name" value="TonB_sidphr_rcpt"/>
</dbReference>
<evidence type="ECO:0000256" key="17">
    <source>
        <dbReference type="SAM" id="SignalP"/>
    </source>
</evidence>
<dbReference type="Gene3D" id="2.40.170.20">
    <property type="entry name" value="TonB-dependent receptor, beta-barrel domain"/>
    <property type="match status" value="1"/>
</dbReference>
<dbReference type="GO" id="GO:0015891">
    <property type="term" value="P:siderophore transport"/>
    <property type="evidence" value="ECO:0007669"/>
    <property type="project" value="InterPro"/>
</dbReference>
<keyword evidence="9" id="KW-0406">Ion transport</keyword>
<dbReference type="GO" id="GO:0015344">
    <property type="term" value="F:siderophore uptake transmembrane transporter activity"/>
    <property type="evidence" value="ECO:0007669"/>
    <property type="project" value="TreeGrafter"/>
</dbReference>
<dbReference type="Gene3D" id="2.170.130.10">
    <property type="entry name" value="TonB-dependent receptor, plug domain"/>
    <property type="match status" value="1"/>
</dbReference>
<sequence length="727" mass="79891">MRKLSLLSMMVAIASHTAYAEDSTLALTDSNTTQLQIIKVVSADASATGLMPKFAGGLVASGGRLGIFGNQKNLNTPFNLTSYTNEYIQKQQARSVGDVLRADPSVRVGRGFGNFQENYYIRGFNLGSDDTAYNGLYSILPRQYIPTELFERVEVLKGASAFLNGSMPSSGGIGGAINLLPKRAGIEPLNRVTVGTDFNGGYIANDVSRRFGENQQFGVRINTAYHGGNTPVDQEKSKLGLAAIGLDYQDDQFRVSGDMGYSNNRLNATRPNVTLGAGVQSIPTAVDASSNYAQKWTYSNEEHVFGSYRAEYDFNDMTTAYAAYGFRHGTERNALGNYTLLNDNGSSNFYRFENARVDLVNTGEIGIRSHFSTGKVNHQLVLSASAFQLNSRNAYVMDFFNTRNSNIYTATQYSIPTLSNSLFQGGDLNTPKLTNRTQLRSLALGDNLSMLDDRLIVMLGLRYQEVKQDSYSYTQVKTSAYDESKVTPALGLTYKFTPQFSAYANYMESLAKGLSNSTGDTLKPFVAKQKEIGVKYENDLIGTNMSVYHIDKQRAVTENGVFTDSGKYVHQGIELNTYGKITDTIKVLGGVSWISAKQKNTGSMLYDGKKEVGVPEFQANLGADWQLPIPQDISLNAQVVYTGTTHATLDNRLKVKPWTTLDLGAIYKTQIVNVPTTLNFRVNNVLGKDYWSSVGLFDNINSASNSNYGYLVAGQPRTFMLSASFDF</sequence>
<dbReference type="InterPro" id="IPR000531">
    <property type="entry name" value="Beta-barrel_TonB"/>
</dbReference>
<organism evidence="20 21">
    <name type="scientific">Acinetobacter apis</name>
    <dbReference type="NCBI Taxonomy" id="1229165"/>
    <lineage>
        <taxon>Bacteria</taxon>
        <taxon>Pseudomonadati</taxon>
        <taxon>Pseudomonadota</taxon>
        <taxon>Gammaproteobacteria</taxon>
        <taxon>Moraxellales</taxon>
        <taxon>Moraxellaceae</taxon>
        <taxon>Acinetobacter</taxon>
    </lineage>
</organism>
<dbReference type="InterPro" id="IPR010917">
    <property type="entry name" value="TonB_rcpt_CS"/>
</dbReference>
<evidence type="ECO:0000256" key="2">
    <source>
        <dbReference type="ARBA" id="ARBA00009810"/>
    </source>
</evidence>
<dbReference type="PROSITE" id="PS01156">
    <property type="entry name" value="TONB_DEPENDENT_REC_2"/>
    <property type="match status" value="1"/>
</dbReference>